<name>A0A1E8FIJ4_9ALTE</name>
<organism evidence="4 5">
    <name type="scientific">Alteromonas lipolytica</name>
    <dbReference type="NCBI Taxonomy" id="1856405"/>
    <lineage>
        <taxon>Bacteria</taxon>
        <taxon>Pseudomonadati</taxon>
        <taxon>Pseudomonadota</taxon>
        <taxon>Gammaproteobacteria</taxon>
        <taxon>Alteromonadales</taxon>
        <taxon>Alteromonadaceae</taxon>
        <taxon>Alteromonas/Salinimonas group</taxon>
        <taxon>Alteromonas</taxon>
    </lineage>
</organism>
<comment type="caution">
    <text evidence="4">The sequence shown here is derived from an EMBL/GenBank/DDBJ whole genome shotgun (WGS) entry which is preliminary data.</text>
</comment>
<dbReference type="InterPro" id="IPR044729">
    <property type="entry name" value="CBS_bac"/>
</dbReference>
<dbReference type="Pfam" id="PF00571">
    <property type="entry name" value="CBS"/>
    <property type="match status" value="2"/>
</dbReference>
<evidence type="ECO:0000313" key="5">
    <source>
        <dbReference type="Proteomes" id="UP000176037"/>
    </source>
</evidence>
<dbReference type="InterPro" id="IPR000644">
    <property type="entry name" value="CBS_dom"/>
</dbReference>
<dbReference type="OrthoDB" id="9790355at2"/>
<dbReference type="EMBL" id="MJIC01000006">
    <property type="protein sequence ID" value="OFI35777.1"/>
    <property type="molecule type" value="Genomic_DNA"/>
</dbReference>
<accession>A0A1E8FIJ4</accession>
<sequence>MESLLVSKYMSQHPVKLTESMPVAEAVERLLQNNQSGGPVLDAAGNLCGFLSEQDCIKAMVESTYYREQVCRVGEIMKTPVLTVREDMSILEVAEKLLVEKPKVYPVVDANKKLVGCITRTQILFAIDKHLHAEYPKTA</sequence>
<dbReference type="Gene3D" id="3.10.580.10">
    <property type="entry name" value="CBS-domain"/>
    <property type="match status" value="1"/>
</dbReference>
<reference evidence="4 5" key="1">
    <citation type="submission" date="2016-09" db="EMBL/GenBank/DDBJ databases">
        <title>Alteromonas lipolytica, a new species isolated from sea water.</title>
        <authorList>
            <person name="Wu Y.-H."/>
            <person name="Cheng H."/>
            <person name="Xu X.-W."/>
        </authorList>
    </citation>
    <scope>NUCLEOTIDE SEQUENCE [LARGE SCALE GENOMIC DNA]</scope>
    <source>
        <strain evidence="4 5">JW12</strain>
    </source>
</reference>
<dbReference type="STRING" id="1856405.BFC17_10860"/>
<dbReference type="AlphaFoldDB" id="A0A1E8FIJ4"/>
<dbReference type="PANTHER" id="PTHR43080">
    <property type="entry name" value="CBS DOMAIN-CONTAINING PROTEIN CBSX3, MITOCHONDRIAL"/>
    <property type="match status" value="1"/>
</dbReference>
<dbReference type="Proteomes" id="UP000176037">
    <property type="component" value="Unassembled WGS sequence"/>
</dbReference>
<dbReference type="PROSITE" id="PS51371">
    <property type="entry name" value="CBS"/>
    <property type="match status" value="2"/>
</dbReference>
<evidence type="ECO:0000313" key="4">
    <source>
        <dbReference type="EMBL" id="OFI35777.1"/>
    </source>
</evidence>
<gene>
    <name evidence="4" type="ORF">BFC17_10860</name>
</gene>
<proteinExistence type="predicted"/>
<dbReference type="PANTHER" id="PTHR43080:SF2">
    <property type="entry name" value="CBS DOMAIN-CONTAINING PROTEIN"/>
    <property type="match status" value="1"/>
</dbReference>
<dbReference type="SMART" id="SM00116">
    <property type="entry name" value="CBS"/>
    <property type="match status" value="2"/>
</dbReference>
<feature type="domain" description="CBS" evidence="3">
    <location>
        <begin position="10"/>
        <end position="68"/>
    </location>
</feature>
<dbReference type="InterPro" id="IPR051257">
    <property type="entry name" value="Diverse_CBS-Domain"/>
</dbReference>
<keyword evidence="1 2" id="KW-0129">CBS domain</keyword>
<evidence type="ECO:0000259" key="3">
    <source>
        <dbReference type="PROSITE" id="PS51371"/>
    </source>
</evidence>
<dbReference type="InterPro" id="IPR046342">
    <property type="entry name" value="CBS_dom_sf"/>
</dbReference>
<dbReference type="RefSeq" id="WP_070175018.1">
    <property type="nucleotide sequence ID" value="NZ_BMJR01000008.1"/>
</dbReference>
<dbReference type="CDD" id="cd04629">
    <property type="entry name" value="CBS_pair_bac"/>
    <property type="match status" value="1"/>
</dbReference>
<evidence type="ECO:0000256" key="2">
    <source>
        <dbReference type="PROSITE-ProRule" id="PRU00703"/>
    </source>
</evidence>
<evidence type="ECO:0000256" key="1">
    <source>
        <dbReference type="ARBA" id="ARBA00023122"/>
    </source>
</evidence>
<protein>
    <submittedName>
        <fullName evidence="4">CBS domain-containing protein</fullName>
    </submittedName>
</protein>
<feature type="domain" description="CBS" evidence="3">
    <location>
        <begin position="77"/>
        <end position="134"/>
    </location>
</feature>
<keyword evidence="5" id="KW-1185">Reference proteome</keyword>
<dbReference type="SUPFAM" id="SSF54631">
    <property type="entry name" value="CBS-domain pair"/>
    <property type="match status" value="1"/>
</dbReference>